<reference evidence="1" key="1">
    <citation type="submission" date="2020-04" db="EMBL/GenBank/DDBJ databases">
        <authorList>
            <person name="Chiriac C."/>
            <person name="Salcher M."/>
            <person name="Ghai R."/>
            <person name="Kavagutti S V."/>
        </authorList>
    </citation>
    <scope>NUCLEOTIDE SEQUENCE</scope>
</reference>
<gene>
    <name evidence="1" type="ORF">UFOVP131_4</name>
</gene>
<organism evidence="1">
    <name type="scientific">uncultured Caudovirales phage</name>
    <dbReference type="NCBI Taxonomy" id="2100421"/>
    <lineage>
        <taxon>Viruses</taxon>
        <taxon>Duplodnaviria</taxon>
        <taxon>Heunggongvirae</taxon>
        <taxon>Uroviricota</taxon>
        <taxon>Caudoviricetes</taxon>
        <taxon>Peduoviridae</taxon>
        <taxon>Maltschvirus</taxon>
        <taxon>Maltschvirus maltsch</taxon>
    </lineage>
</organism>
<evidence type="ECO:0000313" key="1">
    <source>
        <dbReference type="EMBL" id="CAB4131733.1"/>
    </source>
</evidence>
<protein>
    <submittedName>
        <fullName evidence="1">Uncharacterized protein</fullName>
    </submittedName>
</protein>
<sequence>MIKSKLAQTTFELLEATAADDWRRIADTTGLKFAWIRQFALGHISEPGASKLEALYCALTDEPLTICRETVDAE</sequence>
<accession>A0A6J5LEK3</accession>
<name>A0A6J5LEK3_9CAUD</name>
<dbReference type="EMBL" id="LR796252">
    <property type="protein sequence ID" value="CAB4131733.1"/>
    <property type="molecule type" value="Genomic_DNA"/>
</dbReference>
<proteinExistence type="predicted"/>